<dbReference type="PANTHER" id="PTHR46179:SF13">
    <property type="entry name" value="C2H2-TYPE DOMAIN-CONTAINING PROTEIN"/>
    <property type="match status" value="1"/>
</dbReference>
<accession>A0A7R9L2T2</accession>
<sequence length="1079" mass="126377">LLSLRLDQLSDKQTEETNESQEVRQTRGQNKRQRSQEVVKQKRVYKKSQKPRKVVKREDNDLTEEEVTNEDSDEIECKVCGNRCLTTGGLKHHMKIHDSQKSADVFRQQCRELKDRCYDSTTNTYICDQTGCMKTFNNLIEFREHLISVHTSRDVVCDYPECNKRFKTRQLMKSHCNRSHTMDESLWMKTSTAETVVKSIKRCKRRKPLKRKPKQLSVNSNSKPFECKVCDKRCLTAAALDSHMRRHDTWRFERDRQQRQELKDRCYDSTTNTWICDQIGCQKTFNAYHQIRVHLFNFHKSRDIVCEYPDCGKKFKLLSTMRRHYRIIHTDDKPIKCPHEECGQRFIDKHYLKSHLVTHETERRFVCDFIGCQKSYTSQSTFETHKRIHLSEPTIKCTVEGCAQKFYTRNEVHKHRASVHSMPLKRWAPVLMPCLWPGCDFRGTNNQLKRHERTHTGEKPYVCDWPECGKRFARPDHLRDHNNVHNNVKPYACHWPGCQYRCRKRLQLQHIQRNTNKTTTFSILTISSQYKSLSVTLPDSGTESGHTLSIPCRHSLPDFAHTALSPTSPRLVGLGHTYLYTRAPIHSTVRLRIRSKSSHPYLYSYSAESRPLIHSLPTVSSRRQTTRTYSPLSDFVHSSSQPLNASHNPTVDLVVPRLWSLTTVRRVVRVPEAHANPTSYRLLSLRLDQLSDKQTDHTIGPQELRQTRGQKNTKTSQVVKQTDSDFVHKVVTNEDSDEKKTSTTDTDLKSIKDKTCYKRRKKGTKRVNPKPKPKIYRCDYEGCAYRCREAVRLTAHRKTHNNTALEAHRLQRLDLHRRCYDLVTNSYICDETDCQKSFKTYYYLRYHKTSVHTSATVLCAHPECGKLFKTEDRMRAHLKLVHSGDDKRRLLCPHEGCGRRFLYNCHLDEHVASHATERAFVCDYDGCGKSHKTEKVLKNHRRVHLPVPTFKYTVDGCPAPAFWTGKDLWRHRKADHQIWPKKYERPPLPKTVSCQWPGCDYTANSNNKITAHQRTHTGERPYDCDWPECGKRFPTPKALKDHKNIHNNVKPYACHWPGCQYRSCNSGNLHKHVKQVHQK</sequence>
<proteinExistence type="predicted"/>
<dbReference type="FunFam" id="3.30.160.60:FF:002343">
    <property type="entry name" value="Zinc finger protein 33A"/>
    <property type="match status" value="2"/>
</dbReference>
<evidence type="ECO:0000259" key="10">
    <source>
        <dbReference type="PROSITE" id="PS50157"/>
    </source>
</evidence>
<dbReference type="EMBL" id="OC866381">
    <property type="protein sequence ID" value="CAD7632928.1"/>
    <property type="molecule type" value="Genomic_DNA"/>
</dbReference>
<feature type="non-terminal residue" evidence="11">
    <location>
        <position position="1"/>
    </location>
</feature>
<comment type="subcellular location">
    <subcellularLocation>
        <location evidence="1">Nucleus</location>
    </subcellularLocation>
</comment>
<feature type="compositionally biased region" description="Basic and acidic residues" evidence="9">
    <location>
        <begin position="8"/>
        <end position="25"/>
    </location>
</feature>
<feature type="domain" description="C2H2-type" evidence="10">
    <location>
        <begin position="304"/>
        <end position="334"/>
    </location>
</feature>
<feature type="domain" description="C2H2-type" evidence="10">
    <location>
        <begin position="365"/>
        <end position="394"/>
    </location>
</feature>
<dbReference type="AlphaFoldDB" id="A0A7R9L2T2"/>
<feature type="domain" description="C2H2-type" evidence="10">
    <location>
        <begin position="225"/>
        <end position="252"/>
    </location>
</feature>
<evidence type="ECO:0000256" key="3">
    <source>
        <dbReference type="ARBA" id="ARBA00022771"/>
    </source>
</evidence>
<gene>
    <name evidence="11" type="ORF">OSB1V03_LOCUS13327</name>
</gene>
<dbReference type="FunFam" id="3.30.160.60:FF:000446">
    <property type="entry name" value="Zinc finger protein"/>
    <property type="match status" value="1"/>
</dbReference>
<protein>
    <recommendedName>
        <fullName evidence="10">C2H2-type domain-containing protein</fullName>
    </recommendedName>
</protein>
<dbReference type="InterPro" id="IPR013087">
    <property type="entry name" value="Znf_C2H2_type"/>
</dbReference>
<feature type="region of interest" description="Disordered" evidence="9">
    <location>
        <begin position="1"/>
        <end position="67"/>
    </location>
</feature>
<keyword evidence="2" id="KW-0479">Metal-binding</keyword>
<dbReference type="GO" id="GO:0008270">
    <property type="term" value="F:zinc ion binding"/>
    <property type="evidence" value="ECO:0007669"/>
    <property type="project" value="UniProtKB-KW"/>
</dbReference>
<dbReference type="InterPro" id="IPR036236">
    <property type="entry name" value="Znf_C2H2_sf"/>
</dbReference>
<dbReference type="GO" id="GO:0006357">
    <property type="term" value="P:regulation of transcription by RNA polymerase II"/>
    <property type="evidence" value="ECO:0007669"/>
    <property type="project" value="TreeGrafter"/>
</dbReference>
<evidence type="ECO:0000256" key="7">
    <source>
        <dbReference type="ARBA" id="ARBA00023242"/>
    </source>
</evidence>
<dbReference type="GO" id="GO:0005634">
    <property type="term" value="C:nucleus"/>
    <property type="evidence" value="ECO:0007669"/>
    <property type="project" value="UniProtKB-SubCell"/>
</dbReference>
<evidence type="ECO:0000313" key="12">
    <source>
        <dbReference type="Proteomes" id="UP000759131"/>
    </source>
</evidence>
<feature type="domain" description="C2H2-type" evidence="10">
    <location>
        <begin position="992"/>
        <end position="1021"/>
    </location>
</feature>
<keyword evidence="3 8" id="KW-0863">Zinc-finger</keyword>
<dbReference type="EMBL" id="CAJPIZ010011806">
    <property type="protein sequence ID" value="CAG2113358.1"/>
    <property type="molecule type" value="Genomic_DNA"/>
</dbReference>
<evidence type="ECO:0000256" key="6">
    <source>
        <dbReference type="ARBA" id="ARBA00023163"/>
    </source>
</evidence>
<dbReference type="PROSITE" id="PS00028">
    <property type="entry name" value="ZINC_FINGER_C2H2_1"/>
    <property type="match status" value="14"/>
</dbReference>
<feature type="region of interest" description="Disordered" evidence="9">
    <location>
        <begin position="696"/>
        <end position="717"/>
    </location>
</feature>
<organism evidence="11">
    <name type="scientific">Medioppia subpectinata</name>
    <dbReference type="NCBI Taxonomy" id="1979941"/>
    <lineage>
        <taxon>Eukaryota</taxon>
        <taxon>Metazoa</taxon>
        <taxon>Ecdysozoa</taxon>
        <taxon>Arthropoda</taxon>
        <taxon>Chelicerata</taxon>
        <taxon>Arachnida</taxon>
        <taxon>Acari</taxon>
        <taxon>Acariformes</taxon>
        <taxon>Sarcoptiformes</taxon>
        <taxon>Oribatida</taxon>
        <taxon>Brachypylina</taxon>
        <taxon>Oppioidea</taxon>
        <taxon>Oppiidae</taxon>
        <taxon>Medioppia</taxon>
    </lineage>
</organism>
<evidence type="ECO:0000256" key="5">
    <source>
        <dbReference type="ARBA" id="ARBA00023015"/>
    </source>
</evidence>
<dbReference type="Proteomes" id="UP000759131">
    <property type="component" value="Unassembled WGS sequence"/>
</dbReference>
<keyword evidence="6" id="KW-0804">Transcription</keyword>
<feature type="domain" description="C2H2-type" evidence="10">
    <location>
        <begin position="890"/>
        <end position="919"/>
    </location>
</feature>
<feature type="compositionally biased region" description="Basic residues" evidence="9">
    <location>
        <begin position="41"/>
        <end position="55"/>
    </location>
</feature>
<dbReference type="Gene3D" id="3.30.160.60">
    <property type="entry name" value="Classic Zinc Finger"/>
    <property type="match status" value="12"/>
</dbReference>
<evidence type="ECO:0000256" key="2">
    <source>
        <dbReference type="ARBA" id="ARBA00022723"/>
    </source>
</evidence>
<feature type="domain" description="C2H2-type" evidence="10">
    <location>
        <begin position="857"/>
        <end position="887"/>
    </location>
</feature>
<evidence type="ECO:0000256" key="9">
    <source>
        <dbReference type="SAM" id="MobiDB-lite"/>
    </source>
</evidence>
<reference evidence="11" key="1">
    <citation type="submission" date="2020-11" db="EMBL/GenBank/DDBJ databases">
        <authorList>
            <person name="Tran Van P."/>
        </authorList>
    </citation>
    <scope>NUCLEOTIDE SEQUENCE</scope>
</reference>
<feature type="domain" description="C2H2-type" evidence="10">
    <location>
        <begin position="461"/>
        <end position="490"/>
    </location>
</feature>
<dbReference type="InterPro" id="IPR051061">
    <property type="entry name" value="Zinc_finger_trans_reg"/>
</dbReference>
<feature type="domain" description="C2H2-type" evidence="10">
    <location>
        <begin position="335"/>
        <end position="364"/>
    </location>
</feature>
<feature type="domain" description="C2H2-type" evidence="10">
    <location>
        <begin position="1022"/>
        <end position="1051"/>
    </location>
</feature>
<dbReference type="OrthoDB" id="2687452at2759"/>
<keyword evidence="5" id="KW-0805">Transcription regulation</keyword>
<feature type="domain" description="C2H2-type" evidence="10">
    <location>
        <begin position="155"/>
        <end position="185"/>
    </location>
</feature>
<dbReference type="PROSITE" id="PS50157">
    <property type="entry name" value="ZINC_FINGER_C2H2_2"/>
    <property type="match status" value="14"/>
</dbReference>
<evidence type="ECO:0000256" key="4">
    <source>
        <dbReference type="ARBA" id="ARBA00022833"/>
    </source>
</evidence>
<keyword evidence="7" id="KW-0539">Nucleus</keyword>
<feature type="domain" description="C2H2-type" evidence="10">
    <location>
        <begin position="75"/>
        <end position="102"/>
    </location>
</feature>
<feature type="compositionally biased region" description="Polar residues" evidence="9">
    <location>
        <begin position="707"/>
        <end position="717"/>
    </location>
</feature>
<keyword evidence="12" id="KW-1185">Reference proteome</keyword>
<feature type="domain" description="C2H2-type" evidence="10">
    <location>
        <begin position="920"/>
        <end position="944"/>
    </location>
</feature>
<dbReference type="SUPFAM" id="SSF57667">
    <property type="entry name" value="beta-beta-alpha zinc fingers"/>
    <property type="match status" value="6"/>
</dbReference>
<keyword evidence="4" id="KW-0862">Zinc</keyword>
<name>A0A7R9L2T2_9ACAR</name>
<evidence type="ECO:0000256" key="1">
    <source>
        <dbReference type="ARBA" id="ARBA00004123"/>
    </source>
</evidence>
<dbReference type="Pfam" id="PF13912">
    <property type="entry name" value="zf-C2H2_6"/>
    <property type="match status" value="1"/>
</dbReference>
<dbReference type="Pfam" id="PF00096">
    <property type="entry name" value="zf-C2H2"/>
    <property type="match status" value="5"/>
</dbReference>
<feature type="domain" description="C2H2-type" evidence="10">
    <location>
        <begin position="125"/>
        <end position="155"/>
    </location>
</feature>
<dbReference type="PANTHER" id="PTHR46179">
    <property type="entry name" value="ZINC FINGER PROTEIN"/>
    <property type="match status" value="1"/>
</dbReference>
<dbReference type="SMART" id="SM00355">
    <property type="entry name" value="ZnF_C2H2"/>
    <property type="match status" value="21"/>
</dbReference>
<feature type="non-terminal residue" evidence="11">
    <location>
        <position position="1079"/>
    </location>
</feature>
<feature type="domain" description="C2H2-type" evidence="10">
    <location>
        <begin position="827"/>
        <end position="857"/>
    </location>
</feature>
<evidence type="ECO:0000313" key="11">
    <source>
        <dbReference type="EMBL" id="CAD7632928.1"/>
    </source>
</evidence>
<evidence type="ECO:0000256" key="8">
    <source>
        <dbReference type="PROSITE-ProRule" id="PRU00042"/>
    </source>
</evidence>